<reference evidence="8 9" key="1">
    <citation type="submission" date="2024-03" db="EMBL/GenBank/DDBJ databases">
        <title>High-quality draft genome sequence of Oceanobacter sp. wDCs-4.</title>
        <authorList>
            <person name="Dong C."/>
        </authorList>
    </citation>
    <scope>NUCLEOTIDE SEQUENCE [LARGE SCALE GENOMIC DNA]</scope>
    <source>
        <strain evidence="9">wDCs-4</strain>
    </source>
</reference>
<accession>A0ABW8NG02</accession>
<organism evidence="8 9">
    <name type="scientific">Oceanobacter antarcticus</name>
    <dbReference type="NCBI Taxonomy" id="3133425"/>
    <lineage>
        <taxon>Bacteria</taxon>
        <taxon>Pseudomonadati</taxon>
        <taxon>Pseudomonadota</taxon>
        <taxon>Gammaproteobacteria</taxon>
        <taxon>Oceanospirillales</taxon>
        <taxon>Oceanospirillaceae</taxon>
        <taxon>Oceanobacter</taxon>
    </lineage>
</organism>
<evidence type="ECO:0000256" key="6">
    <source>
        <dbReference type="SAM" id="Phobius"/>
    </source>
</evidence>
<evidence type="ECO:0000259" key="7">
    <source>
        <dbReference type="Pfam" id="PF00482"/>
    </source>
</evidence>
<dbReference type="PANTHER" id="PTHR35007:SF2">
    <property type="entry name" value="PILUS ASSEMBLE PROTEIN"/>
    <property type="match status" value="1"/>
</dbReference>
<name>A0ABW8NG02_9GAMM</name>
<keyword evidence="4 6" id="KW-1133">Transmembrane helix</keyword>
<feature type="transmembrane region" description="Helical" evidence="6">
    <location>
        <begin position="229"/>
        <end position="252"/>
    </location>
</feature>
<comment type="caution">
    <text evidence="8">The sequence shown here is derived from an EMBL/GenBank/DDBJ whole genome shotgun (WGS) entry which is preliminary data.</text>
</comment>
<dbReference type="EMBL" id="JBBKTX010000005">
    <property type="protein sequence ID" value="MFK4751883.1"/>
    <property type="molecule type" value="Genomic_DNA"/>
</dbReference>
<dbReference type="Gene3D" id="1.20.81.30">
    <property type="entry name" value="Type II secretion system (T2SS), domain F"/>
    <property type="match status" value="1"/>
</dbReference>
<evidence type="ECO:0000256" key="1">
    <source>
        <dbReference type="ARBA" id="ARBA00004651"/>
    </source>
</evidence>
<dbReference type="RefSeq" id="WP_416205243.1">
    <property type="nucleotide sequence ID" value="NZ_JBBKTX010000005.1"/>
</dbReference>
<keyword evidence="3 6" id="KW-0812">Transmembrane</keyword>
<evidence type="ECO:0000313" key="8">
    <source>
        <dbReference type="EMBL" id="MFK4751883.1"/>
    </source>
</evidence>
<feature type="transmembrane region" description="Helical" evidence="6">
    <location>
        <begin position="272"/>
        <end position="291"/>
    </location>
</feature>
<comment type="subcellular location">
    <subcellularLocation>
        <location evidence="1">Cell membrane</location>
        <topology evidence="1">Multi-pass membrane protein</topology>
    </subcellularLocation>
</comment>
<gene>
    <name evidence="8" type="ORF">WG929_05610</name>
</gene>
<evidence type="ECO:0000256" key="5">
    <source>
        <dbReference type="ARBA" id="ARBA00023136"/>
    </source>
</evidence>
<dbReference type="Proteomes" id="UP001620597">
    <property type="component" value="Unassembled WGS sequence"/>
</dbReference>
<dbReference type="InterPro" id="IPR018076">
    <property type="entry name" value="T2SS_GspF_dom"/>
</dbReference>
<dbReference type="PANTHER" id="PTHR35007">
    <property type="entry name" value="INTEGRAL MEMBRANE PROTEIN-RELATED"/>
    <property type="match status" value="1"/>
</dbReference>
<feature type="transmembrane region" description="Helical" evidence="6">
    <location>
        <begin position="6"/>
        <end position="24"/>
    </location>
</feature>
<feature type="transmembrane region" description="Helical" evidence="6">
    <location>
        <begin position="91"/>
        <end position="109"/>
    </location>
</feature>
<evidence type="ECO:0000256" key="2">
    <source>
        <dbReference type="ARBA" id="ARBA00022475"/>
    </source>
</evidence>
<evidence type="ECO:0000256" key="4">
    <source>
        <dbReference type="ARBA" id="ARBA00022989"/>
    </source>
</evidence>
<keyword evidence="9" id="KW-1185">Reference proteome</keyword>
<proteinExistence type="predicted"/>
<evidence type="ECO:0000256" key="3">
    <source>
        <dbReference type="ARBA" id="ARBA00022692"/>
    </source>
</evidence>
<sequence>MIDYLGVLLAALVSLISGGLFFFLRDRVWAESYLEIRATEQRSGFKRWQQRMNQRLSTLGIRFGIILLCGGIALVAAAVFLAVLTLFPERYLTATGSATGVIILAVIVTKDGLAFQQNRFEQQLYEAMELMAASLMVGVPITDSLRTVAQSSKGAFRLEMQRVLHRLDGGLSADQSFSLLNQRYPNEGVRAFTAAVESSWNTGGDPLTLIRSVRNLLKRRLDTRADVRAGLSSMLAAAVFIGLFPYVLIAVFQWKDPTWLTLLAEHPKGPALVVLAVLTQLLGFFWLRYLARQST</sequence>
<evidence type="ECO:0000313" key="9">
    <source>
        <dbReference type="Proteomes" id="UP001620597"/>
    </source>
</evidence>
<dbReference type="Pfam" id="PF00482">
    <property type="entry name" value="T2SSF"/>
    <property type="match status" value="1"/>
</dbReference>
<dbReference type="InterPro" id="IPR042094">
    <property type="entry name" value="T2SS_GspF_sf"/>
</dbReference>
<keyword evidence="2" id="KW-1003">Cell membrane</keyword>
<protein>
    <submittedName>
        <fullName evidence="8">Type II secretion system F family protein</fullName>
    </submittedName>
</protein>
<feature type="domain" description="Type II secretion system protein GspF" evidence="7">
    <location>
        <begin position="129"/>
        <end position="252"/>
    </location>
</feature>
<keyword evidence="5 6" id="KW-0472">Membrane</keyword>
<feature type="transmembrane region" description="Helical" evidence="6">
    <location>
        <begin position="59"/>
        <end position="85"/>
    </location>
</feature>